<reference evidence="1 2" key="1">
    <citation type="submission" date="2015-12" db="EMBL/GenBank/DDBJ databases">
        <title>Genome sequence of the marine Rhodobacteraceae strain O3.65, Candidatus Tritonibacter horizontis.</title>
        <authorList>
            <person name="Poehlein A."/>
            <person name="Giebel H.A."/>
            <person name="Voget S."/>
            <person name="Brinkhoff T."/>
        </authorList>
    </citation>
    <scope>NUCLEOTIDE SEQUENCE [LARGE SCALE GENOMIC DNA]</scope>
    <source>
        <strain evidence="1 2">O3.65</strain>
    </source>
</reference>
<accession>A0A132BTI0</accession>
<organism evidence="1 2">
    <name type="scientific">Tritonibacter horizontis</name>
    <dbReference type="NCBI Taxonomy" id="1768241"/>
    <lineage>
        <taxon>Bacteria</taxon>
        <taxon>Pseudomonadati</taxon>
        <taxon>Pseudomonadota</taxon>
        <taxon>Alphaproteobacteria</taxon>
        <taxon>Rhodobacterales</taxon>
        <taxon>Paracoccaceae</taxon>
        <taxon>Tritonibacter</taxon>
    </lineage>
</organism>
<proteinExistence type="predicted"/>
<dbReference type="Proteomes" id="UP000068382">
    <property type="component" value="Unassembled WGS sequence"/>
</dbReference>
<evidence type="ECO:0000313" key="2">
    <source>
        <dbReference type="Proteomes" id="UP000068382"/>
    </source>
</evidence>
<gene>
    <name evidence="1" type="ORF">TRIHO_36790</name>
</gene>
<name>A0A132BTI0_9RHOB</name>
<dbReference type="EMBL" id="LPUY01000095">
    <property type="protein sequence ID" value="KUP91516.1"/>
    <property type="molecule type" value="Genomic_DNA"/>
</dbReference>
<keyword evidence="2" id="KW-1185">Reference proteome</keyword>
<dbReference type="AlphaFoldDB" id="A0A132BTI0"/>
<sequence length="97" mass="10736">MSRKLKVELGAAPYVQDLSNRRAWEHWGAPFPPTSAGQLHGQHFAILMQDPTPKRVTTALDIIHRSYAIVGPVELHLLEISVDFYPKARFSAASASA</sequence>
<comment type="caution">
    <text evidence="1">The sequence shown here is derived from an EMBL/GenBank/DDBJ whole genome shotgun (WGS) entry which is preliminary data.</text>
</comment>
<evidence type="ECO:0000313" key="1">
    <source>
        <dbReference type="EMBL" id="KUP91516.1"/>
    </source>
</evidence>
<protein>
    <submittedName>
        <fullName evidence="1">Uncharacterized protein</fullName>
    </submittedName>
</protein>